<keyword evidence="2" id="KW-1185">Reference proteome</keyword>
<proteinExistence type="predicted"/>
<accession>A0A397GAV6</accession>
<name>A0A397GAV6_9GLOM</name>
<dbReference type="OrthoDB" id="2443107at2759"/>
<dbReference type="AlphaFoldDB" id="A0A397GAV6"/>
<reference evidence="1 2" key="1">
    <citation type="submission" date="2018-08" db="EMBL/GenBank/DDBJ databases">
        <title>Genome and evolution of the arbuscular mycorrhizal fungus Diversispora epigaea (formerly Glomus versiforme) and its bacterial endosymbionts.</title>
        <authorList>
            <person name="Sun X."/>
            <person name="Fei Z."/>
            <person name="Harrison M."/>
        </authorList>
    </citation>
    <scope>NUCLEOTIDE SEQUENCE [LARGE SCALE GENOMIC DNA]</scope>
    <source>
        <strain evidence="1 2">IT104</strain>
    </source>
</reference>
<dbReference type="EMBL" id="PQFF01000504">
    <property type="protein sequence ID" value="RHZ46738.1"/>
    <property type="molecule type" value="Genomic_DNA"/>
</dbReference>
<evidence type="ECO:0000313" key="1">
    <source>
        <dbReference type="EMBL" id="RHZ46738.1"/>
    </source>
</evidence>
<gene>
    <name evidence="1" type="ORF">Glove_606g2</name>
</gene>
<sequence>MNILEKFENFDEILSESLQNYTEKSDTNMSNTLEEFEPKSLTLQDNIEESEVEIKEFPNEAYADLMTLVTKHNLNNKAGNSIIKFFNRHSDLSQSPLPKNIETDSQELKINVKYKFKSSEKLKQVHIQKSND</sequence>
<evidence type="ECO:0000313" key="2">
    <source>
        <dbReference type="Proteomes" id="UP000266861"/>
    </source>
</evidence>
<protein>
    <submittedName>
        <fullName evidence="1">Uncharacterized protein</fullName>
    </submittedName>
</protein>
<organism evidence="1 2">
    <name type="scientific">Diversispora epigaea</name>
    <dbReference type="NCBI Taxonomy" id="1348612"/>
    <lineage>
        <taxon>Eukaryota</taxon>
        <taxon>Fungi</taxon>
        <taxon>Fungi incertae sedis</taxon>
        <taxon>Mucoromycota</taxon>
        <taxon>Glomeromycotina</taxon>
        <taxon>Glomeromycetes</taxon>
        <taxon>Diversisporales</taxon>
        <taxon>Diversisporaceae</taxon>
        <taxon>Diversispora</taxon>
    </lineage>
</organism>
<dbReference type="Proteomes" id="UP000266861">
    <property type="component" value="Unassembled WGS sequence"/>
</dbReference>
<comment type="caution">
    <text evidence="1">The sequence shown here is derived from an EMBL/GenBank/DDBJ whole genome shotgun (WGS) entry which is preliminary data.</text>
</comment>